<comment type="caution">
    <text evidence="2">The sequence shown here is derived from an EMBL/GenBank/DDBJ whole genome shotgun (WGS) entry which is preliminary data.</text>
</comment>
<name>A0A2J8AC98_9CHLO</name>
<feature type="compositionally biased region" description="Gly residues" evidence="1">
    <location>
        <begin position="110"/>
        <end position="119"/>
    </location>
</feature>
<gene>
    <name evidence="2" type="ORF">TSOC_003171</name>
</gene>
<reference evidence="2 3" key="1">
    <citation type="journal article" date="2017" name="Mol. Biol. Evol.">
        <title>The 4-celled Tetrabaena socialis nuclear genome reveals the essential components for genetic control of cell number at the origin of multicellularity in the volvocine lineage.</title>
        <authorList>
            <person name="Featherston J."/>
            <person name="Arakaki Y."/>
            <person name="Hanschen E.R."/>
            <person name="Ferris P.J."/>
            <person name="Michod R.E."/>
            <person name="Olson B.J.S.C."/>
            <person name="Nozaki H."/>
            <person name="Durand P.M."/>
        </authorList>
    </citation>
    <scope>NUCLEOTIDE SEQUENCE [LARGE SCALE GENOMIC DNA]</scope>
    <source>
        <strain evidence="2 3">NIES-571</strain>
    </source>
</reference>
<dbReference type="AlphaFoldDB" id="A0A2J8AC98"/>
<feature type="region of interest" description="Disordered" evidence="1">
    <location>
        <begin position="281"/>
        <end position="498"/>
    </location>
</feature>
<feature type="compositionally biased region" description="Low complexity" evidence="1">
    <location>
        <begin position="281"/>
        <end position="306"/>
    </location>
</feature>
<accession>A0A2J8AC98</accession>
<protein>
    <recommendedName>
        <fullName evidence="4">Protein kinase domain-containing protein</fullName>
    </recommendedName>
</protein>
<feature type="compositionally biased region" description="Basic and acidic residues" evidence="1">
    <location>
        <begin position="65"/>
        <end position="74"/>
    </location>
</feature>
<organism evidence="2 3">
    <name type="scientific">Tetrabaena socialis</name>
    <dbReference type="NCBI Taxonomy" id="47790"/>
    <lineage>
        <taxon>Eukaryota</taxon>
        <taxon>Viridiplantae</taxon>
        <taxon>Chlorophyta</taxon>
        <taxon>core chlorophytes</taxon>
        <taxon>Chlorophyceae</taxon>
        <taxon>CS clade</taxon>
        <taxon>Chlamydomonadales</taxon>
        <taxon>Tetrabaenaceae</taxon>
        <taxon>Tetrabaena</taxon>
    </lineage>
</organism>
<evidence type="ECO:0000313" key="2">
    <source>
        <dbReference type="EMBL" id="PNH10139.1"/>
    </source>
</evidence>
<evidence type="ECO:0008006" key="4">
    <source>
        <dbReference type="Google" id="ProtNLM"/>
    </source>
</evidence>
<feature type="compositionally biased region" description="Low complexity" evidence="1">
    <location>
        <begin position="334"/>
        <end position="349"/>
    </location>
</feature>
<evidence type="ECO:0000256" key="1">
    <source>
        <dbReference type="SAM" id="MobiDB-lite"/>
    </source>
</evidence>
<keyword evidence="3" id="KW-1185">Reference proteome</keyword>
<feature type="region of interest" description="Disordered" evidence="1">
    <location>
        <begin position="65"/>
        <end position="121"/>
    </location>
</feature>
<feature type="compositionally biased region" description="Pro residues" evidence="1">
    <location>
        <begin position="354"/>
        <end position="363"/>
    </location>
</feature>
<dbReference type="EMBL" id="PGGS01000065">
    <property type="protein sequence ID" value="PNH10139.1"/>
    <property type="molecule type" value="Genomic_DNA"/>
</dbReference>
<evidence type="ECO:0000313" key="3">
    <source>
        <dbReference type="Proteomes" id="UP000236333"/>
    </source>
</evidence>
<sequence length="498" mass="51149">MGGDPQLDLIASILQTSVVRSAVAVVLEGDPMGSGPRSHHSSSWRRTALFDELAQAAVKVWEHGSRGPLEHEGEGMSGEAARVEGTDPDQPAGPDNNLQLQPQQAEPAGGDAGGGGAAGAAGSSARECIRQAKRGAMEVAVTAALSHPNIVQTYAHFSDVVVVEYRQPPPPGPEPAPGAAAAAGTTQLRLCAHDDPVFSGQRAGAAGAGPLNSVLCLEYCDAGTLLAAARRGDFRMPGSASHEGPVWPDLVPLYTSLLELVSSLQQLLAASKAASERMRAQQQQRWAQLGPQQLQQAQQRNGAAPQLPAPAPAGGPWEQQQQRLAPGQADGPLRRPAPAQQHPQQQQQERQPHPPHQPQPPHPYDADGAGSGGSGAKLVPFETTRQPAANGQPPATAAPVRRPSRSVHPAPPPADGIAVAAANEGHRSDGATAAAAAAGDGGRRRSASPLQRLQSLPARTPPPLSRLSNAGVAGVGRGAPQAPVQSIGAELAPISGEE</sequence>
<proteinExistence type="predicted"/>
<dbReference type="Proteomes" id="UP000236333">
    <property type="component" value="Unassembled WGS sequence"/>
</dbReference>